<reference evidence="1 2" key="1">
    <citation type="submission" date="2020-04" db="EMBL/GenBank/DDBJ databases">
        <title>Plant Genome Project.</title>
        <authorList>
            <person name="Zhang R.-G."/>
        </authorList>
    </citation>
    <scope>NUCLEOTIDE SEQUENCE [LARGE SCALE GENOMIC DNA]</scope>
    <source>
        <strain evidence="1">YNK0</strain>
        <tissue evidence="1">Leaf</tissue>
    </source>
</reference>
<evidence type="ECO:0000313" key="2">
    <source>
        <dbReference type="Proteomes" id="UP000655225"/>
    </source>
</evidence>
<comment type="caution">
    <text evidence="1">The sequence shown here is derived from an EMBL/GenBank/DDBJ whole genome shotgun (WGS) entry which is preliminary data.</text>
</comment>
<dbReference type="EMBL" id="JABCRI010000004">
    <property type="protein sequence ID" value="KAF8407684.1"/>
    <property type="molecule type" value="Genomic_DNA"/>
</dbReference>
<gene>
    <name evidence="1" type="ORF">HHK36_006819</name>
</gene>
<dbReference type="Pfam" id="PF03140">
    <property type="entry name" value="DUF247"/>
    <property type="match status" value="1"/>
</dbReference>
<name>A0A834ZHV5_TETSI</name>
<protein>
    <submittedName>
        <fullName evidence="1">Uncharacterized protein</fullName>
    </submittedName>
</protein>
<dbReference type="AlphaFoldDB" id="A0A834ZHV5"/>
<organism evidence="1 2">
    <name type="scientific">Tetracentron sinense</name>
    <name type="common">Spur-leaf</name>
    <dbReference type="NCBI Taxonomy" id="13715"/>
    <lineage>
        <taxon>Eukaryota</taxon>
        <taxon>Viridiplantae</taxon>
        <taxon>Streptophyta</taxon>
        <taxon>Embryophyta</taxon>
        <taxon>Tracheophyta</taxon>
        <taxon>Spermatophyta</taxon>
        <taxon>Magnoliopsida</taxon>
        <taxon>Trochodendrales</taxon>
        <taxon>Trochodendraceae</taxon>
        <taxon>Tetracentron</taxon>
    </lineage>
</organism>
<accession>A0A834ZHV5</accession>
<keyword evidence="2" id="KW-1185">Reference proteome</keyword>
<evidence type="ECO:0000313" key="1">
    <source>
        <dbReference type="EMBL" id="KAF8407684.1"/>
    </source>
</evidence>
<dbReference type="Proteomes" id="UP000655225">
    <property type="component" value="Unassembled WGS sequence"/>
</dbReference>
<sequence length="101" mass="11320">MNLKSCINATRSLEELSRQCYAETIILSSDEFVEIMLLDACFLVELFFVVSLEAEKPLAIQQVEVAPSHTMEVRIKGCQIGKRLLMVTTDLLSAVSRTLNL</sequence>
<proteinExistence type="predicted"/>
<dbReference type="OrthoDB" id="1749033at2759"/>
<dbReference type="InterPro" id="IPR004158">
    <property type="entry name" value="DUF247_pln"/>
</dbReference>